<keyword evidence="6" id="KW-0378">Hydrolase</keyword>
<dbReference type="Pfam" id="PF05951">
    <property type="entry name" value="Peptidase_M15_2"/>
    <property type="match status" value="1"/>
</dbReference>
<evidence type="ECO:0000313" key="13">
    <source>
        <dbReference type="Proteomes" id="UP000595857"/>
    </source>
</evidence>
<dbReference type="CDD" id="cd14844">
    <property type="entry name" value="Zn-DD-carboxypeptidase_like"/>
    <property type="match status" value="1"/>
</dbReference>
<dbReference type="Gene3D" id="3.30.1380.10">
    <property type="match status" value="1"/>
</dbReference>
<comment type="similarity">
    <text evidence="10">Belongs to the peptidase M15 family.</text>
</comment>
<evidence type="ECO:0000256" key="7">
    <source>
        <dbReference type="ARBA" id="ARBA00022833"/>
    </source>
</evidence>
<keyword evidence="13" id="KW-1185">Reference proteome</keyword>
<dbReference type="SUPFAM" id="SSF55166">
    <property type="entry name" value="Hedgehog/DD-peptidase"/>
    <property type="match status" value="1"/>
</dbReference>
<comment type="cofactor">
    <cofactor evidence="1">
        <name>Zn(2+)</name>
        <dbReference type="ChEBI" id="CHEBI:29105"/>
    </cofactor>
</comment>
<proteinExistence type="inferred from homology"/>
<keyword evidence="4" id="KW-0479">Metal-binding</keyword>
<evidence type="ECO:0000256" key="9">
    <source>
        <dbReference type="ARBA" id="ARBA00023316"/>
    </source>
</evidence>
<evidence type="ECO:0000256" key="5">
    <source>
        <dbReference type="ARBA" id="ARBA00022729"/>
    </source>
</evidence>
<organism evidence="12 13">
    <name type="scientific">Devosia rhizoryzae</name>
    <dbReference type="NCBI Taxonomy" id="2774137"/>
    <lineage>
        <taxon>Bacteria</taxon>
        <taxon>Pseudomonadati</taxon>
        <taxon>Pseudomonadota</taxon>
        <taxon>Alphaproteobacteria</taxon>
        <taxon>Hyphomicrobiales</taxon>
        <taxon>Devosiaceae</taxon>
        <taxon>Devosia</taxon>
    </lineage>
</organism>
<evidence type="ECO:0000256" key="6">
    <source>
        <dbReference type="ARBA" id="ARBA00022801"/>
    </source>
</evidence>
<keyword evidence="5" id="KW-0732">Signal</keyword>
<keyword evidence="3" id="KW-0645">Protease</keyword>
<dbReference type="Proteomes" id="UP000595857">
    <property type="component" value="Chromosome"/>
</dbReference>
<protein>
    <recommendedName>
        <fullName evidence="11">Murein endopeptidase K</fullName>
    </recommendedName>
</protein>
<evidence type="ECO:0000256" key="10">
    <source>
        <dbReference type="ARBA" id="ARBA00093448"/>
    </source>
</evidence>
<gene>
    <name evidence="12" type="ORF">JI748_00700</name>
</gene>
<reference evidence="12 13" key="1">
    <citation type="submission" date="2021-01" db="EMBL/GenBank/DDBJ databases">
        <title>Genome seq and assembly of Devosia sp. LEGU1.</title>
        <authorList>
            <person name="Chhetri G."/>
        </authorList>
    </citation>
    <scope>NUCLEOTIDE SEQUENCE [LARGE SCALE GENOMIC DNA]</scope>
    <source>
        <strain evidence="12 13">LEGU1</strain>
    </source>
</reference>
<evidence type="ECO:0000256" key="11">
    <source>
        <dbReference type="ARBA" id="ARBA00093666"/>
    </source>
</evidence>
<evidence type="ECO:0000256" key="2">
    <source>
        <dbReference type="ARBA" id="ARBA00004776"/>
    </source>
</evidence>
<dbReference type="EMBL" id="CP068046">
    <property type="protein sequence ID" value="QQR41056.1"/>
    <property type="molecule type" value="Genomic_DNA"/>
</dbReference>
<keyword evidence="9" id="KW-0961">Cell wall biogenesis/degradation</keyword>
<sequence>MSDTNRAEFGVTVSNVFKGRALVRLVFAALLTLSAVLVSAPVQAASERALYLYYTHTKETARIVFKRNGQYVQSGLNELNYFLRDWRRNEPTQMDPRLFDLVWEVYQEVGGSEPVNVVSAYRSPATNEMLRETSSGVAENSQHTKGHAMDFFIPGISLSKLRAAAMRKQVGGVGYYPTSGSPFVHLDTGSVRAWPRMTRAQLKEIFPDGRTMHLPTDGTPLSQEGYQVAMNEWKRCHSYPCGDSSSGTQVAGGGGRTLVDMLFGGGNNAAPAPVSAAPQPTVQTAAAVAPQTRRVDPVWPTMRPADLGGAAPAGIEVATAGIGAIPFSTTGSTPLDAAEVTTVAVAMPVTMPEDLRATTARTLPSGDAVTALAALTAPTMPTPRVIMSAPPETLSAYVPTNAPNAGAQRALEMLLQENTPAVAAASPTLPTKLPALDAANGFAAAAMGGKPARPVNSLFEQTFGATQANGADPLAVALAAHVATRDTTNAGIRQRDLVAPDLDHVAEVFMAPAALESNHFAVIFDHDEADFDPTSEMGRHTLVKGVGDMPALSADRFTAASPSIN</sequence>
<dbReference type="InterPro" id="IPR010275">
    <property type="entry name" value="MepK"/>
</dbReference>
<dbReference type="InterPro" id="IPR009045">
    <property type="entry name" value="Zn_M74/Hedgehog-like"/>
</dbReference>
<accession>A0ABX7CA15</accession>
<name>A0ABX7CA15_9HYPH</name>
<comment type="pathway">
    <text evidence="2">Cell wall biogenesis; cell wall polysaccharide biosynthesis.</text>
</comment>
<evidence type="ECO:0000256" key="3">
    <source>
        <dbReference type="ARBA" id="ARBA00022670"/>
    </source>
</evidence>
<evidence type="ECO:0000256" key="8">
    <source>
        <dbReference type="ARBA" id="ARBA00023049"/>
    </source>
</evidence>
<dbReference type="PANTHER" id="PTHR37425:SF1">
    <property type="entry name" value="OUTER MEMBRANE PROTEIN"/>
    <property type="match status" value="1"/>
</dbReference>
<dbReference type="PANTHER" id="PTHR37425">
    <property type="match status" value="1"/>
</dbReference>
<keyword evidence="7" id="KW-0862">Zinc</keyword>
<keyword evidence="8" id="KW-0482">Metalloprotease</keyword>
<evidence type="ECO:0000313" key="12">
    <source>
        <dbReference type="EMBL" id="QQR41056.1"/>
    </source>
</evidence>
<evidence type="ECO:0000256" key="1">
    <source>
        <dbReference type="ARBA" id="ARBA00001947"/>
    </source>
</evidence>
<evidence type="ECO:0000256" key="4">
    <source>
        <dbReference type="ARBA" id="ARBA00022723"/>
    </source>
</evidence>